<comment type="caution">
    <text evidence="1">The sequence shown here is derived from an EMBL/GenBank/DDBJ whole genome shotgun (WGS) entry which is preliminary data.</text>
</comment>
<dbReference type="Proteomes" id="UP001163321">
    <property type="component" value="Chromosome 2"/>
</dbReference>
<proteinExistence type="predicted"/>
<evidence type="ECO:0000313" key="1">
    <source>
        <dbReference type="EMBL" id="KAI9916379.1"/>
    </source>
</evidence>
<gene>
    <name evidence="1" type="ORF">PsorP6_016993</name>
</gene>
<dbReference type="EMBL" id="CM047581">
    <property type="protein sequence ID" value="KAI9916379.1"/>
    <property type="molecule type" value="Genomic_DNA"/>
</dbReference>
<sequence>MVAQKTAYENADKHHLSSITLFTEGLSPDTTEHMDDHLALVLSAGGDGKKIHSNEIRTRERQHVHTRRAGIQRAFHLEGTRNR</sequence>
<keyword evidence="2" id="KW-1185">Reference proteome</keyword>
<accession>A0ACC0WC98</accession>
<reference evidence="1 2" key="1">
    <citation type="journal article" date="2022" name="bioRxiv">
        <title>The genome of the oomycete Peronosclerospora sorghi, a cosmopolitan pathogen of maize and sorghum, is inflated with dispersed pseudogenes.</title>
        <authorList>
            <person name="Fletcher K."/>
            <person name="Martin F."/>
            <person name="Isakeit T."/>
            <person name="Cavanaugh K."/>
            <person name="Magill C."/>
            <person name="Michelmore R."/>
        </authorList>
    </citation>
    <scope>NUCLEOTIDE SEQUENCE [LARGE SCALE GENOMIC DNA]</scope>
    <source>
        <strain evidence="1">P6</strain>
    </source>
</reference>
<name>A0ACC0WC98_9STRA</name>
<evidence type="ECO:0000313" key="2">
    <source>
        <dbReference type="Proteomes" id="UP001163321"/>
    </source>
</evidence>
<organism evidence="1 2">
    <name type="scientific">Peronosclerospora sorghi</name>
    <dbReference type="NCBI Taxonomy" id="230839"/>
    <lineage>
        <taxon>Eukaryota</taxon>
        <taxon>Sar</taxon>
        <taxon>Stramenopiles</taxon>
        <taxon>Oomycota</taxon>
        <taxon>Peronosporomycetes</taxon>
        <taxon>Peronosporales</taxon>
        <taxon>Peronosporaceae</taxon>
        <taxon>Peronosclerospora</taxon>
    </lineage>
</organism>
<protein>
    <submittedName>
        <fullName evidence="1">Uncharacterized protein</fullName>
    </submittedName>
</protein>